<reference evidence="1" key="1">
    <citation type="submission" date="2020-03" db="EMBL/GenBank/DDBJ databases">
        <authorList>
            <person name="Weist P."/>
        </authorList>
    </citation>
    <scope>NUCLEOTIDE SEQUENCE</scope>
</reference>
<keyword evidence="2" id="KW-1185">Reference proteome</keyword>
<protein>
    <submittedName>
        <fullName evidence="1">Uncharacterized protein</fullName>
    </submittedName>
</protein>
<organism evidence="1 2">
    <name type="scientific">Pleuronectes platessa</name>
    <name type="common">European plaice</name>
    <dbReference type="NCBI Taxonomy" id="8262"/>
    <lineage>
        <taxon>Eukaryota</taxon>
        <taxon>Metazoa</taxon>
        <taxon>Chordata</taxon>
        <taxon>Craniata</taxon>
        <taxon>Vertebrata</taxon>
        <taxon>Euteleostomi</taxon>
        <taxon>Actinopterygii</taxon>
        <taxon>Neopterygii</taxon>
        <taxon>Teleostei</taxon>
        <taxon>Neoteleostei</taxon>
        <taxon>Acanthomorphata</taxon>
        <taxon>Carangaria</taxon>
        <taxon>Pleuronectiformes</taxon>
        <taxon>Pleuronectoidei</taxon>
        <taxon>Pleuronectidae</taxon>
        <taxon>Pleuronectes</taxon>
    </lineage>
</organism>
<dbReference type="Proteomes" id="UP001153269">
    <property type="component" value="Unassembled WGS sequence"/>
</dbReference>
<accession>A0A9N7ZBV3</accession>
<name>A0A9N7ZBV3_PLEPL</name>
<sequence>MSLQLPWYIMVPLALQQRLLLLQELSLTSPSAPARLSVLLLSLLLFLYTLCSSVCFKESSPTPSFSSSSPIGSHILSPVLPPELMCQCHHPLAETPCLHLNWSPGYLQIGLCLCFQPLAQSAPPDSNPSSGEIEHLSLASYLPHRRSCTFIFVFTNAVHSSPVFDNTLLTIGML</sequence>
<proteinExistence type="predicted"/>
<evidence type="ECO:0000313" key="1">
    <source>
        <dbReference type="EMBL" id="CAB1456059.1"/>
    </source>
</evidence>
<dbReference type="AlphaFoldDB" id="A0A9N7ZBV3"/>
<gene>
    <name evidence="1" type="ORF">PLEPLA_LOCUS43840</name>
</gene>
<dbReference type="EMBL" id="CADEAL010004283">
    <property type="protein sequence ID" value="CAB1456059.1"/>
    <property type="molecule type" value="Genomic_DNA"/>
</dbReference>
<comment type="caution">
    <text evidence="1">The sequence shown here is derived from an EMBL/GenBank/DDBJ whole genome shotgun (WGS) entry which is preliminary data.</text>
</comment>
<evidence type="ECO:0000313" key="2">
    <source>
        <dbReference type="Proteomes" id="UP001153269"/>
    </source>
</evidence>